<feature type="transmembrane region" description="Helical" evidence="1">
    <location>
        <begin position="33"/>
        <end position="51"/>
    </location>
</feature>
<name>A0A0C2FH92_9ACTN</name>
<dbReference type="AlphaFoldDB" id="A0A0C2FH92"/>
<organism evidence="2 3">
    <name type="scientific">Streptomonospora alba</name>
    <dbReference type="NCBI Taxonomy" id="183763"/>
    <lineage>
        <taxon>Bacteria</taxon>
        <taxon>Bacillati</taxon>
        <taxon>Actinomycetota</taxon>
        <taxon>Actinomycetes</taxon>
        <taxon>Streptosporangiales</taxon>
        <taxon>Nocardiopsidaceae</taxon>
        <taxon>Streptomonospora</taxon>
    </lineage>
</organism>
<dbReference type="Proteomes" id="UP000031675">
    <property type="component" value="Unassembled WGS sequence"/>
</dbReference>
<keyword evidence="1" id="KW-0812">Transmembrane</keyword>
<dbReference type="STRING" id="183763.LP52_11710"/>
<dbReference type="EMBL" id="JROO01000021">
    <property type="protein sequence ID" value="KIH98624.1"/>
    <property type="molecule type" value="Genomic_DNA"/>
</dbReference>
<keyword evidence="1" id="KW-1133">Transmembrane helix</keyword>
<protein>
    <submittedName>
        <fullName evidence="2">Membrane protein</fullName>
    </submittedName>
</protein>
<comment type="caution">
    <text evidence="2">The sequence shown here is derived from an EMBL/GenBank/DDBJ whole genome shotgun (WGS) entry which is preliminary data.</text>
</comment>
<keyword evidence="3" id="KW-1185">Reference proteome</keyword>
<evidence type="ECO:0000313" key="2">
    <source>
        <dbReference type="EMBL" id="KIH98624.1"/>
    </source>
</evidence>
<evidence type="ECO:0000313" key="3">
    <source>
        <dbReference type="Proteomes" id="UP000031675"/>
    </source>
</evidence>
<evidence type="ECO:0000256" key="1">
    <source>
        <dbReference type="SAM" id="Phobius"/>
    </source>
</evidence>
<proteinExistence type="predicted"/>
<sequence length="54" mass="5249">MSEMWGVALVALGGLLVGGTVSAWKSSRALAAALAVCALLAVAAGALRLGYFGG</sequence>
<gene>
    <name evidence="2" type="ORF">LP52_11710</name>
</gene>
<keyword evidence="1" id="KW-0472">Membrane</keyword>
<reference evidence="3" key="1">
    <citation type="journal article" date="2015" name="Chem. Biol.">
        <title>Structure, bioactivity, and resistance mechanism of streptomonomicin, an unusual lasso Peptide from an understudied halophilic actinomycete.</title>
        <authorList>
            <person name="Metelev M."/>
            <person name="Tietz J.I."/>
            <person name="Melby J.O."/>
            <person name="Blair P.M."/>
            <person name="Zhu L."/>
            <person name="Livnat I."/>
            <person name="Severinov K."/>
            <person name="Mitchell D.A."/>
        </authorList>
    </citation>
    <scope>NUCLEOTIDE SEQUENCE [LARGE SCALE GENOMIC DNA]</scope>
    <source>
        <strain evidence="3">YIM 90003</strain>
    </source>
</reference>
<accession>A0A0C2FH92</accession>
<dbReference type="RefSeq" id="WP_040273243.1">
    <property type="nucleotide sequence ID" value="NZ_JROO01000021.1"/>
</dbReference>